<dbReference type="SUPFAM" id="SSF53335">
    <property type="entry name" value="S-adenosyl-L-methionine-dependent methyltransferases"/>
    <property type="match status" value="1"/>
</dbReference>
<dbReference type="GO" id="GO:0032259">
    <property type="term" value="P:methylation"/>
    <property type="evidence" value="ECO:0007669"/>
    <property type="project" value="UniProtKB-KW"/>
</dbReference>
<dbReference type="InterPro" id="IPR050953">
    <property type="entry name" value="N4_N6_ade-DNA_methylase"/>
</dbReference>
<evidence type="ECO:0000256" key="3">
    <source>
        <dbReference type="ARBA" id="ARBA00022691"/>
    </source>
</evidence>
<gene>
    <name evidence="8" type="ORF">AMET1_0005</name>
</gene>
<dbReference type="GO" id="GO:0009007">
    <property type="term" value="F:site-specific DNA-methyltransferase (adenine-specific) activity"/>
    <property type="evidence" value="ECO:0007669"/>
    <property type="project" value="UniProtKB-EC"/>
</dbReference>
<feature type="domain" description="DNA methylase adenine-specific" evidence="5">
    <location>
        <begin position="302"/>
        <end position="598"/>
    </location>
</feature>
<dbReference type="PROSITE" id="PS00092">
    <property type="entry name" value="N6_MTASE"/>
    <property type="match status" value="1"/>
</dbReference>
<keyword evidence="8" id="KW-0378">Hydrolase</keyword>
<feature type="domain" description="Type II methyltransferase M.Eco57I C-terminal" evidence="7">
    <location>
        <begin position="631"/>
        <end position="702"/>
    </location>
</feature>
<accession>A0A1Y3GIW9</accession>
<evidence type="ECO:0000256" key="2">
    <source>
        <dbReference type="ARBA" id="ARBA00022679"/>
    </source>
</evidence>
<evidence type="ECO:0000256" key="4">
    <source>
        <dbReference type="ARBA" id="ARBA00022747"/>
    </source>
</evidence>
<dbReference type="InterPro" id="IPR029063">
    <property type="entry name" value="SAM-dependent_MTases_sf"/>
</dbReference>
<dbReference type="PANTHER" id="PTHR33841">
    <property type="entry name" value="DNA METHYLTRANSFERASE YEEA-RELATED"/>
    <property type="match status" value="1"/>
</dbReference>
<dbReference type="GO" id="GO:0003677">
    <property type="term" value="F:DNA binding"/>
    <property type="evidence" value="ECO:0007669"/>
    <property type="project" value="InterPro"/>
</dbReference>
<dbReference type="PANTHER" id="PTHR33841:SF5">
    <property type="entry name" value="DNA METHYLASE (MODIFICATION METHYLASE) (METHYLTRANSFERASE)-RELATED"/>
    <property type="match status" value="1"/>
</dbReference>
<dbReference type="InterPro" id="IPR054520">
    <property type="entry name" value="M_Eco57I_C"/>
</dbReference>
<evidence type="ECO:0000259" key="6">
    <source>
        <dbReference type="Pfam" id="PF13588"/>
    </source>
</evidence>
<evidence type="ECO:0000259" key="5">
    <source>
        <dbReference type="Pfam" id="PF02384"/>
    </source>
</evidence>
<evidence type="ECO:0000256" key="1">
    <source>
        <dbReference type="ARBA" id="ARBA00022603"/>
    </source>
</evidence>
<keyword evidence="3" id="KW-0949">S-adenosyl-L-methionine</keyword>
<protein>
    <submittedName>
        <fullName evidence="8">Type I restriction-modification system methyltransferase and restriction endonuclease</fullName>
    </submittedName>
</protein>
<evidence type="ECO:0000313" key="9">
    <source>
        <dbReference type="Proteomes" id="UP000195137"/>
    </source>
</evidence>
<dbReference type="Pfam" id="PF02384">
    <property type="entry name" value="N6_Mtase"/>
    <property type="match status" value="1"/>
</dbReference>
<dbReference type="PRINTS" id="PR00507">
    <property type="entry name" value="N12N6MTFRASE"/>
</dbReference>
<dbReference type="GO" id="GO:0004519">
    <property type="term" value="F:endonuclease activity"/>
    <property type="evidence" value="ECO:0007669"/>
    <property type="project" value="UniProtKB-KW"/>
</dbReference>
<dbReference type="Pfam" id="PF22837">
    <property type="entry name" value="M_Eco57I_C"/>
    <property type="match status" value="1"/>
</dbReference>
<dbReference type="InterPro" id="IPR002052">
    <property type="entry name" value="DNA_methylase_N6_adenine_CS"/>
</dbReference>
<dbReference type="EMBL" id="MRZU01000002">
    <property type="protein sequence ID" value="OUJ19336.1"/>
    <property type="molecule type" value="Genomic_DNA"/>
</dbReference>
<dbReference type="AlphaFoldDB" id="A0A1Y3GIW9"/>
<keyword evidence="8" id="KW-0255">Endonuclease</keyword>
<dbReference type="Gene3D" id="3.40.50.150">
    <property type="entry name" value="Vaccinia Virus protein VP39"/>
    <property type="match status" value="1"/>
</dbReference>
<name>A0A1Y3GIW9_9EURY</name>
<reference evidence="8 9" key="1">
    <citation type="submission" date="2016-12" db="EMBL/GenBank/DDBJ databases">
        <title>Discovery of methanogenic haloarchaea.</title>
        <authorList>
            <person name="Sorokin D.Y."/>
            <person name="Makarova K.S."/>
            <person name="Abbas B."/>
            <person name="Ferrer M."/>
            <person name="Golyshin P.N."/>
        </authorList>
    </citation>
    <scope>NUCLEOTIDE SEQUENCE [LARGE SCALE GENOMIC DNA]</scope>
    <source>
        <strain evidence="8">AMET1</strain>
    </source>
</reference>
<dbReference type="OrthoDB" id="45790at2157"/>
<sequence length="974" mass="114214">MSSEAEIHFELQRHIQNAIDQHNQFNGMKFENSVPELNVNGGYADIVVFTERKEPFLVIEAKRPDSGDGNRNLDPYSPKVIEQAANYAFKIGAEYFATYNGRQLVLFQTFERGKNLLDRRSKAYEVKNIRKFASEFLKQLAALSQEEEKWEPKREKIIKRLKTFHKRLLNELKSSLKFKLDKNQGFQNRFVDWVEEQGWDIPENEAKERYTQQSAYLLMNKLLFYKILEDTSHDMPDLKLEELVKPDIRRKAFDKIIKKVDFEAVYEHEPIFDELHLTERAKIEVKEFLEELETYDLDKFKHDTIGHIYEEIIPPSERHALGQYYTPPTITELITKLTIKNPTDEILDPACGSGTFIINAYNRLKNLKKENYYPVTHQGILNQLYGIDINRFPAHLTALNLALQNLSTETREVNVEVEDFFNVQKSDGQVRIVHERASIRGSEETHQPKIPNKVDAVIGNPPYIRQEKIPDKERVREHLKDLGYEKFNERSDIYSYFFTHSFQFLKNGGRMGFITSDKWLTVGYGEDLQDFFLDNFKIKAIISFSKKVFEDPLVPTCITILEKSKDKTNSNIVKFLRIKEPMEINEIIDKIETTYESNILHEKQKYRLLTKKQKELRGTEKWNRFLFAPPIYWKLLNHEKITTLEEIAEVRRGITSGANKFFYLTEEEAEEWGIDSRFLTPLAKSIKQVDSVLFTKDDTDRLVIDLNDFVEEKFKDIDSSRIQGIELDEEKLPPKADLKEISSEEEYILHKLDEEGYENIFGYIVFSMWEKDWGRYNPPHKRPTCLQYRKQNKCWFNLGELRKPDIMFPAGCRKRLFACLNEGLVVDKRAYEINSSFREVLAGILNSSLIRFFRELHGRWNAGLNEMAVYETEDLPILDPRKIKKEEAKNIRNEILILSKKDRIKSKELDSVVLKPFDLNDINKKIYNYSKTLSKARREGTDVGELVSDLEDGIELEGAEIIGEDKSQKELGDF</sequence>
<keyword evidence="9" id="KW-1185">Reference proteome</keyword>
<dbReference type="InterPro" id="IPR003356">
    <property type="entry name" value="DNA_methylase_A-5"/>
</dbReference>
<dbReference type="RefSeq" id="WP_086636441.1">
    <property type="nucleotide sequence ID" value="NZ_MRZU01000002.1"/>
</dbReference>
<dbReference type="Pfam" id="PF13588">
    <property type="entry name" value="HSDR_N_2"/>
    <property type="match status" value="1"/>
</dbReference>
<evidence type="ECO:0000259" key="7">
    <source>
        <dbReference type="Pfam" id="PF22837"/>
    </source>
</evidence>
<dbReference type="InterPro" id="IPR029464">
    <property type="entry name" value="HSDR_N"/>
</dbReference>
<proteinExistence type="predicted"/>
<dbReference type="Proteomes" id="UP000195137">
    <property type="component" value="Unassembled WGS sequence"/>
</dbReference>
<feature type="domain" description="Type I restriction enzyme R protein N-terminal" evidence="6">
    <location>
        <begin position="37"/>
        <end position="109"/>
    </location>
</feature>
<keyword evidence="4" id="KW-0680">Restriction system</keyword>
<keyword evidence="8" id="KW-0540">Nuclease</keyword>
<keyword evidence="1 8" id="KW-0489">Methyltransferase</keyword>
<comment type="caution">
    <text evidence="8">The sequence shown here is derived from an EMBL/GenBank/DDBJ whole genome shotgun (WGS) entry which is preliminary data.</text>
</comment>
<keyword evidence="2 8" id="KW-0808">Transferase</keyword>
<dbReference type="GO" id="GO:0009307">
    <property type="term" value="P:DNA restriction-modification system"/>
    <property type="evidence" value="ECO:0007669"/>
    <property type="project" value="UniProtKB-KW"/>
</dbReference>
<evidence type="ECO:0000313" key="8">
    <source>
        <dbReference type="EMBL" id="OUJ19336.1"/>
    </source>
</evidence>
<dbReference type="GO" id="GO:0008170">
    <property type="term" value="F:N-methyltransferase activity"/>
    <property type="evidence" value="ECO:0007669"/>
    <property type="project" value="InterPro"/>
</dbReference>
<organism evidence="8 9">
    <name type="scientific">Methanonatronarchaeum thermophilum</name>
    <dbReference type="NCBI Taxonomy" id="1927129"/>
    <lineage>
        <taxon>Archaea</taxon>
        <taxon>Methanobacteriati</taxon>
        <taxon>Methanobacteriota</taxon>
        <taxon>Methanonatronarchaeia</taxon>
        <taxon>Methanonatronarchaeales</taxon>
        <taxon>Methanonatronarchaeaceae</taxon>
        <taxon>Methanonatronarchaeum</taxon>
    </lineage>
</organism>